<dbReference type="GO" id="GO:0006357">
    <property type="term" value="P:regulation of transcription by RNA polymerase II"/>
    <property type="evidence" value="ECO:0007669"/>
    <property type="project" value="TreeGrafter"/>
</dbReference>
<feature type="region of interest" description="Disordered" evidence="4">
    <location>
        <begin position="365"/>
        <end position="426"/>
    </location>
</feature>
<evidence type="ECO:0000256" key="2">
    <source>
        <dbReference type="ARBA" id="ARBA00010802"/>
    </source>
</evidence>
<feature type="compositionally biased region" description="Polar residues" evidence="4">
    <location>
        <begin position="82"/>
        <end position="98"/>
    </location>
</feature>
<proteinExistence type="inferred from homology"/>
<dbReference type="Gene3D" id="1.10.10.1580">
    <property type="entry name" value="Interferon regulatory factor 2-binding protein"/>
    <property type="match status" value="1"/>
</dbReference>
<dbReference type="Proteomes" id="UP001201812">
    <property type="component" value="Unassembled WGS sequence"/>
</dbReference>
<dbReference type="CDD" id="cd16511">
    <property type="entry name" value="vRING-HC_IRF2BP1-like"/>
    <property type="match status" value="1"/>
</dbReference>
<sequence>MQRISEIAAMQHAMQQAAAAAHQQQNVVSTGNGPSAVSTSSNSSNTIPTSIGQQFSQQLAAVAQQHYQQQLHLHQHQRGQLPAQSPPTSGHNSVTNGQPPVNGNNFLPQVNAAQANLLLKSTAKSNCFLCDLPRMPWAMCHDYAESVCRGCVNYEGAEKIEAVIEAARRMKHAHAAFASASSPTSSNGAQNSATNPAISVNGLEILANGANSANKSLGQHQLPHSALPPQQIAQMAKDMNNGAPNGLITPNVSVSTSSASSSAGSSAGPLNLAQLGQFSQISEAFQAQQTRMALANRAAIAAAAAAMLPLGMAGLVPSSATGHALPPQLGPNMVSVLNGNGAINGNGQHGLKREHDDDCKPEVYNKVHRGDAQTTTSISPTSTNSPEHQSQHHSTSGHVSAYSHNGHDRRRAHHSGPPQGNSTTQAAAAAAVERIILCTNCNERMEDTHFVQCPSVNHHKFCFPCSKEAIKKQWNSQEIYCPSGEKCPLTSGAMAWTFMPHEIQTILQKDYEQFVKDRERHGIFPVGVVSAAPAPLSNAQNPTLQLNGTSPINPQQLGRPANSDSPVNVTGGVGSNGVSIGGASECLQQSSSSGSPTTTQQHLHPHSVSPPARIKNSASPMTGPVPPTSAPLAVASKN</sequence>
<dbReference type="InterPro" id="IPR044882">
    <property type="entry name" value="I2BP1/2_C3HC4-RING_sf"/>
</dbReference>
<feature type="compositionally biased region" description="Low complexity" evidence="4">
    <location>
        <begin position="565"/>
        <end position="601"/>
    </location>
</feature>
<evidence type="ECO:0000313" key="8">
    <source>
        <dbReference type="Proteomes" id="UP001201812"/>
    </source>
</evidence>
<feature type="domain" description="Interferon regulatory factor 2-binding protein 1/2-like zinc finger" evidence="5">
    <location>
        <begin position="125"/>
        <end position="174"/>
    </location>
</feature>
<evidence type="ECO:0000256" key="3">
    <source>
        <dbReference type="ARBA" id="ARBA00023242"/>
    </source>
</evidence>
<dbReference type="AlphaFoldDB" id="A0AAD4NEY7"/>
<dbReference type="InterPro" id="IPR057414">
    <property type="entry name" value="Zf-C3HC4_IRF-2BP1_2"/>
</dbReference>
<organism evidence="7 8">
    <name type="scientific">Ditylenchus destructor</name>
    <dbReference type="NCBI Taxonomy" id="166010"/>
    <lineage>
        <taxon>Eukaryota</taxon>
        <taxon>Metazoa</taxon>
        <taxon>Ecdysozoa</taxon>
        <taxon>Nematoda</taxon>
        <taxon>Chromadorea</taxon>
        <taxon>Rhabditida</taxon>
        <taxon>Tylenchina</taxon>
        <taxon>Tylenchomorpha</taxon>
        <taxon>Sphaerularioidea</taxon>
        <taxon>Anguinidae</taxon>
        <taxon>Anguininae</taxon>
        <taxon>Ditylenchus</taxon>
    </lineage>
</organism>
<dbReference type="PANTHER" id="PTHR10816:SF19">
    <property type="entry name" value="PROTEIN INTERACTING WITH TTK69 AND SIN3A, ISOFORM D"/>
    <property type="match status" value="1"/>
</dbReference>
<keyword evidence="3" id="KW-0539">Nucleus</keyword>
<keyword evidence="8" id="KW-1185">Reference proteome</keyword>
<feature type="region of interest" description="Disordered" evidence="4">
    <location>
        <begin position="66"/>
        <end position="98"/>
    </location>
</feature>
<comment type="subcellular location">
    <subcellularLocation>
        <location evidence="1">Nucleus</location>
    </subcellularLocation>
</comment>
<dbReference type="PANTHER" id="PTHR10816">
    <property type="entry name" value="MYELIN TRANSCRIPTION FACTOR 1-RELATED"/>
    <property type="match status" value="1"/>
</dbReference>
<dbReference type="GO" id="GO:0003714">
    <property type="term" value="F:transcription corepressor activity"/>
    <property type="evidence" value="ECO:0007669"/>
    <property type="project" value="TreeGrafter"/>
</dbReference>
<feature type="compositionally biased region" description="Low complexity" evidence="4">
    <location>
        <begin position="374"/>
        <end position="386"/>
    </location>
</feature>
<gene>
    <name evidence="7" type="ORF">DdX_00278</name>
</gene>
<name>A0AAD4NEY7_9BILA</name>
<feature type="compositionally biased region" description="Polar residues" evidence="4">
    <location>
        <begin position="26"/>
        <end position="37"/>
    </location>
</feature>
<feature type="compositionally biased region" description="Low complexity" evidence="4">
    <location>
        <begin position="249"/>
        <end position="267"/>
    </location>
</feature>
<feature type="region of interest" description="Disordered" evidence="4">
    <location>
        <begin position="21"/>
        <end position="49"/>
    </location>
</feature>
<feature type="compositionally biased region" description="Low complexity" evidence="4">
    <location>
        <begin position="38"/>
        <end position="49"/>
    </location>
</feature>
<evidence type="ECO:0000259" key="6">
    <source>
        <dbReference type="Pfam" id="PF25454"/>
    </source>
</evidence>
<dbReference type="FunFam" id="1.10.10.1580:FF:000001">
    <property type="entry name" value="interferon regulatory factor 2-binding protein 2"/>
    <property type="match status" value="1"/>
</dbReference>
<comment type="similarity">
    <text evidence="2">Belongs to the IRF2BP family.</text>
</comment>
<evidence type="ECO:0000313" key="7">
    <source>
        <dbReference type="EMBL" id="KAI1728123.1"/>
    </source>
</evidence>
<feature type="compositionally biased region" description="Polar residues" evidence="4">
    <location>
        <begin position="539"/>
        <end position="556"/>
    </location>
</feature>
<dbReference type="GO" id="GO:0005634">
    <property type="term" value="C:nucleus"/>
    <property type="evidence" value="ECO:0007669"/>
    <property type="project" value="UniProtKB-SubCell"/>
</dbReference>
<feature type="region of interest" description="Disordered" evidence="4">
    <location>
        <begin position="239"/>
        <end position="267"/>
    </location>
</feature>
<comment type="caution">
    <text evidence="7">The sequence shown here is derived from an EMBL/GenBank/DDBJ whole genome shotgun (WGS) entry which is preliminary data.</text>
</comment>
<dbReference type="Pfam" id="PF11261">
    <property type="entry name" value="IRF-2BP1_2"/>
    <property type="match status" value="1"/>
</dbReference>
<dbReference type="EMBL" id="JAKKPZ010000001">
    <property type="protein sequence ID" value="KAI1728123.1"/>
    <property type="molecule type" value="Genomic_DNA"/>
</dbReference>
<evidence type="ECO:0000256" key="4">
    <source>
        <dbReference type="SAM" id="MobiDB-lite"/>
    </source>
</evidence>
<reference evidence="7" key="1">
    <citation type="submission" date="2022-01" db="EMBL/GenBank/DDBJ databases">
        <title>Genome Sequence Resource for Two Populations of Ditylenchus destructor, the Migratory Endoparasitic Phytonematode.</title>
        <authorList>
            <person name="Zhang H."/>
            <person name="Lin R."/>
            <person name="Xie B."/>
        </authorList>
    </citation>
    <scope>NUCLEOTIDE SEQUENCE</scope>
    <source>
        <strain evidence="7">BazhouSP</strain>
    </source>
</reference>
<evidence type="ECO:0000259" key="5">
    <source>
        <dbReference type="Pfam" id="PF11261"/>
    </source>
</evidence>
<feature type="region of interest" description="Disordered" evidence="4">
    <location>
        <begin position="539"/>
        <end position="638"/>
    </location>
</feature>
<feature type="domain" description="Interferon regulatory factor 2-binding protein 1/2-like C3HC4 zinc finger" evidence="6">
    <location>
        <begin position="437"/>
        <end position="507"/>
    </location>
</feature>
<dbReference type="Pfam" id="PF25454">
    <property type="entry name" value="zf-C3HC4_IRF-2BP1_2"/>
    <property type="match status" value="1"/>
</dbReference>
<dbReference type="SUPFAM" id="SSF57850">
    <property type="entry name" value="RING/U-box"/>
    <property type="match status" value="1"/>
</dbReference>
<dbReference type="InterPro" id="IPR022750">
    <property type="entry name" value="IRF-2BP1_2-like_Znf"/>
</dbReference>
<accession>A0AAD4NEY7</accession>
<protein>
    <submittedName>
        <fullName evidence="7">Interferon regulatory factor 2-binding protein zinc finger domain-containing protein</fullName>
    </submittedName>
</protein>
<evidence type="ECO:0000256" key="1">
    <source>
        <dbReference type="ARBA" id="ARBA00004123"/>
    </source>
</evidence>